<dbReference type="NCBIfam" id="NF001373">
    <property type="entry name" value="PRK00278.1-6"/>
    <property type="match status" value="1"/>
</dbReference>
<dbReference type="Pfam" id="PF00218">
    <property type="entry name" value="IGPS"/>
    <property type="match status" value="1"/>
</dbReference>
<dbReference type="EMBL" id="QOQK01000016">
    <property type="protein sequence ID" value="RCL84310.1"/>
    <property type="molecule type" value="Genomic_DNA"/>
</dbReference>
<evidence type="ECO:0000256" key="5">
    <source>
        <dbReference type="ARBA" id="ARBA00022605"/>
    </source>
</evidence>
<dbReference type="GO" id="GO:0004640">
    <property type="term" value="F:phosphoribosylanthranilate isomerase activity"/>
    <property type="evidence" value="ECO:0007669"/>
    <property type="project" value="TreeGrafter"/>
</dbReference>
<dbReference type="HAMAP" id="MF_00134_B">
    <property type="entry name" value="IGPS_B"/>
    <property type="match status" value="1"/>
</dbReference>
<proteinExistence type="inferred from homology"/>
<protein>
    <recommendedName>
        <fullName evidence="4 10">Indole-3-glycerol phosphate synthase</fullName>
        <shortName evidence="10">IGPS</shortName>
        <ecNumber evidence="3 10">4.1.1.48</ecNumber>
    </recommendedName>
</protein>
<evidence type="ECO:0000256" key="8">
    <source>
        <dbReference type="ARBA" id="ARBA00023141"/>
    </source>
</evidence>
<name>A0A368EIS2_9PROT</name>
<keyword evidence="8 10" id="KW-0057">Aromatic amino acid biosynthesis</keyword>
<reference evidence="12 13" key="1">
    <citation type="journal article" date="2018" name="Microbiome">
        <title>Fine metagenomic profile of the Mediterranean stratified and mixed water columns revealed by assembly and recruitment.</title>
        <authorList>
            <person name="Haro-Moreno J.M."/>
            <person name="Lopez-Perez M."/>
            <person name="De La Torre J.R."/>
            <person name="Picazo A."/>
            <person name="Camacho A."/>
            <person name="Rodriguez-Valera F."/>
        </authorList>
    </citation>
    <scope>NUCLEOTIDE SEQUENCE [LARGE SCALE GENOMIC DNA]</scope>
    <source>
        <strain evidence="12">MED-G50</strain>
    </source>
</reference>
<dbReference type="InterPro" id="IPR013785">
    <property type="entry name" value="Aldolase_TIM"/>
</dbReference>
<evidence type="ECO:0000256" key="4">
    <source>
        <dbReference type="ARBA" id="ARBA00018080"/>
    </source>
</evidence>
<dbReference type="InterPro" id="IPR013798">
    <property type="entry name" value="Indole-3-glycerol_P_synth_dom"/>
</dbReference>
<evidence type="ECO:0000256" key="10">
    <source>
        <dbReference type="HAMAP-Rule" id="MF_00134"/>
    </source>
</evidence>
<evidence type="ECO:0000259" key="11">
    <source>
        <dbReference type="Pfam" id="PF00218"/>
    </source>
</evidence>
<dbReference type="GO" id="GO:0004425">
    <property type="term" value="F:indole-3-glycerol-phosphate synthase activity"/>
    <property type="evidence" value="ECO:0007669"/>
    <property type="project" value="UniProtKB-UniRule"/>
</dbReference>
<keyword evidence="6 10" id="KW-0210">Decarboxylase</keyword>
<keyword evidence="7 10" id="KW-0822">Tryptophan biosynthesis</keyword>
<evidence type="ECO:0000256" key="1">
    <source>
        <dbReference type="ARBA" id="ARBA00001633"/>
    </source>
</evidence>
<evidence type="ECO:0000256" key="2">
    <source>
        <dbReference type="ARBA" id="ARBA00004696"/>
    </source>
</evidence>
<dbReference type="CDD" id="cd00331">
    <property type="entry name" value="IGPS"/>
    <property type="match status" value="1"/>
</dbReference>
<dbReference type="SUPFAM" id="SSF51366">
    <property type="entry name" value="Ribulose-phoshate binding barrel"/>
    <property type="match status" value="1"/>
</dbReference>
<feature type="domain" description="Indole-3-glycerol phosphate synthase" evidence="11">
    <location>
        <begin position="5"/>
        <end position="260"/>
    </location>
</feature>
<keyword evidence="5 10" id="KW-0028">Amino-acid biosynthesis</keyword>
<evidence type="ECO:0000256" key="7">
    <source>
        <dbReference type="ARBA" id="ARBA00022822"/>
    </source>
</evidence>
<evidence type="ECO:0000256" key="9">
    <source>
        <dbReference type="ARBA" id="ARBA00023239"/>
    </source>
</evidence>
<dbReference type="AlphaFoldDB" id="A0A368EIS2"/>
<comment type="pathway">
    <text evidence="2 10">Amino-acid biosynthesis; L-tryptophan biosynthesis; L-tryptophan from chorismate: step 4/5.</text>
</comment>
<dbReference type="NCBIfam" id="NF001370">
    <property type="entry name" value="PRK00278.1-2"/>
    <property type="match status" value="1"/>
</dbReference>
<dbReference type="InterPro" id="IPR001468">
    <property type="entry name" value="Indole-3-GlycerolPSynthase_CS"/>
</dbReference>
<dbReference type="Proteomes" id="UP000252289">
    <property type="component" value="Unassembled WGS sequence"/>
</dbReference>
<dbReference type="EC" id="4.1.1.48" evidence="3 10"/>
<comment type="caution">
    <text evidence="12">The sequence shown here is derived from an EMBL/GenBank/DDBJ whole genome shotgun (WGS) entry which is preliminary data.</text>
</comment>
<evidence type="ECO:0000256" key="6">
    <source>
        <dbReference type="ARBA" id="ARBA00022793"/>
    </source>
</evidence>
<comment type="similarity">
    <text evidence="10">Belongs to the TrpC family.</text>
</comment>
<dbReference type="GO" id="GO:0000162">
    <property type="term" value="P:L-tryptophan biosynthetic process"/>
    <property type="evidence" value="ECO:0007669"/>
    <property type="project" value="UniProtKB-UniRule"/>
</dbReference>
<dbReference type="InterPro" id="IPR045186">
    <property type="entry name" value="Indole-3-glycerol_P_synth"/>
</dbReference>
<organism evidence="12 13">
    <name type="scientific">PS1 clade bacterium</name>
    <dbReference type="NCBI Taxonomy" id="2175152"/>
    <lineage>
        <taxon>Bacteria</taxon>
        <taxon>Pseudomonadati</taxon>
        <taxon>Pseudomonadota</taxon>
        <taxon>Alphaproteobacteria</taxon>
        <taxon>PS1 clade</taxon>
    </lineage>
</organism>
<dbReference type="PANTHER" id="PTHR22854">
    <property type="entry name" value="TRYPTOPHAN BIOSYNTHESIS PROTEIN"/>
    <property type="match status" value="1"/>
</dbReference>
<dbReference type="FunFam" id="3.20.20.70:FF:000024">
    <property type="entry name" value="Indole-3-glycerol phosphate synthase"/>
    <property type="match status" value="1"/>
</dbReference>
<dbReference type="InterPro" id="IPR011060">
    <property type="entry name" value="RibuloseP-bd_barrel"/>
</dbReference>
<gene>
    <name evidence="10" type="primary">trpC</name>
    <name evidence="12" type="ORF">DBW64_03880</name>
</gene>
<accession>A0A368EIS2</accession>
<dbReference type="UniPathway" id="UPA00035">
    <property type="reaction ID" value="UER00043"/>
</dbReference>
<dbReference type="NCBIfam" id="NF001377">
    <property type="entry name" value="PRK00278.2-4"/>
    <property type="match status" value="1"/>
</dbReference>
<sequence length="262" mass="28637">MTDILQKISDYKRQEIEIAKSSVPLEEIITKANAANGVRGFEAALRAKRNQGKTGLIAEIKKASPSKGLIRDDFNPALLAKAYEEGGAACLSVLTDTPSFHGAPEYMGQARDACALPVLRKDFMFDTYQVTEARAWGGDCILIIMAAVTDAEAQDLKAAAQDWQMDVLFEVHDEAELTRALKLKPSLLGINNRNLRDFSVSLNTTLQLCKMAPDNCLVVSESGIYTPEDLRLLANADITTVLVGESLMRQQDLSEATKTLLS</sequence>
<evidence type="ECO:0000313" key="13">
    <source>
        <dbReference type="Proteomes" id="UP000252289"/>
    </source>
</evidence>
<dbReference type="PROSITE" id="PS00614">
    <property type="entry name" value="IGPS"/>
    <property type="match status" value="1"/>
</dbReference>
<evidence type="ECO:0000256" key="3">
    <source>
        <dbReference type="ARBA" id="ARBA00012362"/>
    </source>
</evidence>
<dbReference type="PANTHER" id="PTHR22854:SF2">
    <property type="entry name" value="INDOLE-3-GLYCEROL-PHOSPHATE SYNTHASE"/>
    <property type="match status" value="1"/>
</dbReference>
<dbReference type="Gene3D" id="3.20.20.70">
    <property type="entry name" value="Aldolase class I"/>
    <property type="match status" value="1"/>
</dbReference>
<evidence type="ECO:0000313" key="12">
    <source>
        <dbReference type="EMBL" id="RCL84310.1"/>
    </source>
</evidence>
<comment type="catalytic activity">
    <reaction evidence="1 10">
        <text>1-(2-carboxyphenylamino)-1-deoxy-D-ribulose 5-phosphate + H(+) = (1S,2R)-1-C-(indol-3-yl)glycerol 3-phosphate + CO2 + H2O</text>
        <dbReference type="Rhea" id="RHEA:23476"/>
        <dbReference type="ChEBI" id="CHEBI:15377"/>
        <dbReference type="ChEBI" id="CHEBI:15378"/>
        <dbReference type="ChEBI" id="CHEBI:16526"/>
        <dbReference type="ChEBI" id="CHEBI:58613"/>
        <dbReference type="ChEBI" id="CHEBI:58866"/>
        <dbReference type="EC" id="4.1.1.48"/>
    </reaction>
</comment>
<keyword evidence="9 10" id="KW-0456">Lyase</keyword>